<evidence type="ECO:0000256" key="1">
    <source>
        <dbReference type="SAM" id="MobiDB-lite"/>
    </source>
</evidence>
<protein>
    <submittedName>
        <fullName evidence="2">Uncharacterized protein</fullName>
    </submittedName>
</protein>
<keyword evidence="3" id="KW-1185">Reference proteome</keyword>
<feature type="compositionally biased region" description="Basic and acidic residues" evidence="1">
    <location>
        <begin position="409"/>
        <end position="418"/>
    </location>
</feature>
<feature type="region of interest" description="Disordered" evidence="1">
    <location>
        <begin position="226"/>
        <end position="255"/>
    </location>
</feature>
<proteinExistence type="predicted"/>
<organism evidence="2 3">
    <name type="scientific">Fusarium equiseti</name>
    <name type="common">Fusarium scirpi</name>
    <dbReference type="NCBI Taxonomy" id="61235"/>
    <lineage>
        <taxon>Eukaryota</taxon>
        <taxon>Fungi</taxon>
        <taxon>Dikarya</taxon>
        <taxon>Ascomycota</taxon>
        <taxon>Pezizomycotina</taxon>
        <taxon>Sordariomycetes</taxon>
        <taxon>Hypocreomycetidae</taxon>
        <taxon>Hypocreales</taxon>
        <taxon>Nectriaceae</taxon>
        <taxon>Fusarium</taxon>
        <taxon>Fusarium incarnatum-equiseti species complex</taxon>
    </lineage>
</organism>
<feature type="compositionally biased region" description="Basic residues" evidence="1">
    <location>
        <begin position="448"/>
        <end position="463"/>
    </location>
</feature>
<feature type="compositionally biased region" description="Low complexity" evidence="1">
    <location>
        <begin position="18"/>
        <end position="29"/>
    </location>
</feature>
<accession>A0ABQ8RUB2</accession>
<dbReference type="Proteomes" id="UP001152024">
    <property type="component" value="Unassembled WGS sequence"/>
</dbReference>
<feature type="compositionally biased region" description="Low complexity" evidence="1">
    <location>
        <begin position="61"/>
        <end position="74"/>
    </location>
</feature>
<name>A0ABQ8RUB2_FUSEQ</name>
<reference evidence="2" key="1">
    <citation type="submission" date="2022-09" db="EMBL/GenBank/DDBJ databases">
        <title>Fusarium specimens isolated from Avocado Roots.</title>
        <authorList>
            <person name="Stajich J."/>
            <person name="Roper C."/>
            <person name="Heimlech-Rivalta G."/>
        </authorList>
    </citation>
    <scope>NUCLEOTIDE SEQUENCE</scope>
    <source>
        <strain evidence="2">CF00095</strain>
    </source>
</reference>
<feature type="region of interest" description="Disordered" evidence="1">
    <location>
        <begin position="1"/>
        <end position="29"/>
    </location>
</feature>
<comment type="caution">
    <text evidence="2">The sequence shown here is derived from an EMBL/GenBank/DDBJ whole genome shotgun (WGS) entry which is preliminary data.</text>
</comment>
<feature type="region of interest" description="Disordered" evidence="1">
    <location>
        <begin position="359"/>
        <end position="463"/>
    </location>
</feature>
<feature type="compositionally biased region" description="Basic residues" evidence="1">
    <location>
        <begin position="386"/>
        <end position="403"/>
    </location>
</feature>
<feature type="compositionally biased region" description="Polar residues" evidence="1">
    <location>
        <begin position="227"/>
        <end position="248"/>
    </location>
</feature>
<feature type="region of interest" description="Disordered" evidence="1">
    <location>
        <begin position="54"/>
        <end position="79"/>
    </location>
</feature>
<sequence>MTHPPPPTISQAAPAYTSPPKTSNSSSTNPFVGIYKGWPTNLYNTAPINSHVESLPPYPSSKPSTTSAPVSPSKTAKRDQAAECNKRVAWVLDLFSEGKLEMAQTSAVMLLANQKGLTLYHRAPLFAMLALFPGGVKHGKHAVRIYKYLSLKHPELQPAYRNAEETLKMAYKIETLRELKEVTMMRRGTATADDVSHEHFEILYYNFYKNMHKEGYKRLVVDAFESESGSSPKPSVPSNDASDSTKSVKNAKDTAIPTIAIPEPSVDDTSVEECICNTTEGMDTVGEEEYKTVEEYESNTSEQDGYRYGEGRIWIPVKRESPSSGRQTVFNDESHTVDIPKHESPSKGKQIMVYNRGHNQIPRKHESPSKVKQMAIYGKGENVVLTKHKPSSRGRKKMAKRPHSSSSESNKDVDKDLPPDTSAHGSNAAPDIPEEQPMYKPLYTGLKGGRKSHPILVGHKRLY</sequence>
<evidence type="ECO:0000313" key="3">
    <source>
        <dbReference type="Proteomes" id="UP001152024"/>
    </source>
</evidence>
<dbReference type="EMBL" id="JAOQBH010000001">
    <property type="protein sequence ID" value="KAJ4141667.1"/>
    <property type="molecule type" value="Genomic_DNA"/>
</dbReference>
<gene>
    <name evidence="2" type="ORF">NW768_000883</name>
</gene>
<evidence type="ECO:0000313" key="2">
    <source>
        <dbReference type="EMBL" id="KAJ4141667.1"/>
    </source>
</evidence>